<accession>A0A1M4MV66</accession>
<dbReference type="AlphaFoldDB" id="A0A1M4MV66"/>
<evidence type="ECO:0000256" key="3">
    <source>
        <dbReference type="ARBA" id="ARBA00022475"/>
    </source>
</evidence>
<evidence type="ECO:0000256" key="1">
    <source>
        <dbReference type="ARBA" id="ARBA00004429"/>
    </source>
</evidence>
<evidence type="ECO:0000259" key="10">
    <source>
        <dbReference type="Pfam" id="PF04290"/>
    </source>
</evidence>
<proteinExistence type="inferred from homology"/>
<dbReference type="InterPro" id="IPR007387">
    <property type="entry name" value="TRAP_DctQ"/>
</dbReference>
<evidence type="ECO:0000256" key="4">
    <source>
        <dbReference type="ARBA" id="ARBA00022519"/>
    </source>
</evidence>
<evidence type="ECO:0000256" key="7">
    <source>
        <dbReference type="ARBA" id="ARBA00023136"/>
    </source>
</evidence>
<feature type="domain" description="Tripartite ATP-independent periplasmic transporters DctQ component" evidence="10">
    <location>
        <begin position="27"/>
        <end position="155"/>
    </location>
</feature>
<evidence type="ECO:0000313" key="11">
    <source>
        <dbReference type="EMBL" id="SCM66141.1"/>
    </source>
</evidence>
<keyword evidence="2 9" id="KW-0813">Transport</keyword>
<feature type="transmembrane region" description="Helical" evidence="9">
    <location>
        <begin position="131"/>
        <end position="152"/>
    </location>
</feature>
<keyword evidence="4 9" id="KW-0997">Cell inner membrane</keyword>
<keyword evidence="12" id="KW-1185">Reference proteome</keyword>
<reference evidence="12" key="1">
    <citation type="submission" date="2016-09" db="EMBL/GenBank/DDBJ databases">
        <authorList>
            <person name="Wibberg D."/>
        </authorList>
    </citation>
    <scope>NUCLEOTIDE SEQUENCE [LARGE SCALE GENOMIC DNA]</scope>
</reference>
<dbReference type="GO" id="GO:0022857">
    <property type="term" value="F:transmembrane transporter activity"/>
    <property type="evidence" value="ECO:0007669"/>
    <property type="project" value="UniProtKB-UniRule"/>
</dbReference>
<dbReference type="RefSeq" id="WP_072702990.1">
    <property type="nucleotide sequence ID" value="NZ_FMJB01000015.1"/>
</dbReference>
<evidence type="ECO:0000256" key="8">
    <source>
        <dbReference type="ARBA" id="ARBA00038436"/>
    </source>
</evidence>
<keyword evidence="5 9" id="KW-0812">Transmembrane</keyword>
<evidence type="ECO:0000256" key="5">
    <source>
        <dbReference type="ARBA" id="ARBA00022692"/>
    </source>
</evidence>
<evidence type="ECO:0000313" key="12">
    <source>
        <dbReference type="Proteomes" id="UP000184085"/>
    </source>
</evidence>
<dbReference type="Proteomes" id="UP000184085">
    <property type="component" value="Unassembled WGS sequence"/>
</dbReference>
<dbReference type="GO" id="GO:0015740">
    <property type="term" value="P:C4-dicarboxylate transport"/>
    <property type="evidence" value="ECO:0007669"/>
    <property type="project" value="TreeGrafter"/>
</dbReference>
<feature type="transmembrane region" description="Helical" evidence="9">
    <location>
        <begin position="90"/>
        <end position="111"/>
    </location>
</feature>
<name>A0A1M4MV66_9RHOB</name>
<gene>
    <name evidence="11" type="ORF">KARMA_0314</name>
</gene>
<keyword evidence="7 9" id="KW-0472">Membrane</keyword>
<keyword evidence="3" id="KW-1003">Cell membrane</keyword>
<feature type="transmembrane region" description="Helical" evidence="9">
    <location>
        <begin position="12"/>
        <end position="33"/>
    </location>
</feature>
<comment type="similarity">
    <text evidence="8 9">Belongs to the TRAP transporter small permease family.</text>
</comment>
<evidence type="ECO:0000256" key="6">
    <source>
        <dbReference type="ARBA" id="ARBA00022989"/>
    </source>
</evidence>
<protein>
    <recommendedName>
        <fullName evidence="9">TRAP transporter small permease protein</fullName>
    </recommendedName>
</protein>
<dbReference type="InterPro" id="IPR055348">
    <property type="entry name" value="DctQ"/>
</dbReference>
<dbReference type="PANTHER" id="PTHR35011">
    <property type="entry name" value="2,3-DIKETO-L-GULONATE TRAP TRANSPORTER SMALL PERMEASE PROTEIN YIAM"/>
    <property type="match status" value="1"/>
</dbReference>
<evidence type="ECO:0000256" key="2">
    <source>
        <dbReference type="ARBA" id="ARBA00022448"/>
    </source>
</evidence>
<dbReference type="Pfam" id="PF04290">
    <property type="entry name" value="DctQ"/>
    <property type="match status" value="1"/>
</dbReference>
<comment type="function">
    <text evidence="9">Part of the tripartite ATP-independent periplasmic (TRAP) transport system.</text>
</comment>
<sequence length="172" mass="18714">MFALLERLCLILRAVASAAVVILFTVMMVSVLVQIGGRYVFNYSIAAASEIATFSQIWLVLLGSGVALARGQHVAIDMLPAKLPLPYARVALVLIAVVVASFLWVLAYGTQPLIKMGAFQLSPALRVPMKYIYLCLPIGAGYMTLELLLAVIQRWDNPFPPPEADPDPEEAI</sequence>
<dbReference type="PANTHER" id="PTHR35011:SF2">
    <property type="entry name" value="2,3-DIKETO-L-GULONATE TRAP TRANSPORTER SMALL PERMEASE PROTEIN YIAM"/>
    <property type="match status" value="1"/>
</dbReference>
<organism evidence="11 12">
    <name type="scientific">Donghicola eburneus</name>
    <dbReference type="NCBI Taxonomy" id="393278"/>
    <lineage>
        <taxon>Bacteria</taxon>
        <taxon>Pseudomonadati</taxon>
        <taxon>Pseudomonadota</taxon>
        <taxon>Alphaproteobacteria</taxon>
        <taxon>Rhodobacterales</taxon>
        <taxon>Roseobacteraceae</taxon>
        <taxon>Donghicola</taxon>
    </lineage>
</organism>
<comment type="subcellular location">
    <subcellularLocation>
        <location evidence="1 9">Cell inner membrane</location>
        <topology evidence="1 9">Multi-pass membrane protein</topology>
    </subcellularLocation>
</comment>
<keyword evidence="6 9" id="KW-1133">Transmembrane helix</keyword>
<dbReference type="EMBL" id="FMJB01000015">
    <property type="protein sequence ID" value="SCM66141.1"/>
    <property type="molecule type" value="Genomic_DNA"/>
</dbReference>
<dbReference type="GO" id="GO:0005886">
    <property type="term" value="C:plasma membrane"/>
    <property type="evidence" value="ECO:0007669"/>
    <property type="project" value="UniProtKB-SubCell"/>
</dbReference>
<comment type="subunit">
    <text evidence="9">The complex comprises the extracytoplasmic solute receptor protein and the two transmembrane proteins.</text>
</comment>
<feature type="transmembrane region" description="Helical" evidence="9">
    <location>
        <begin position="45"/>
        <end position="69"/>
    </location>
</feature>
<evidence type="ECO:0000256" key="9">
    <source>
        <dbReference type="RuleBase" id="RU369079"/>
    </source>
</evidence>